<dbReference type="InterPro" id="IPR002885">
    <property type="entry name" value="PPR_rpt"/>
</dbReference>
<dbReference type="FunFam" id="1.25.40.10:FF:000031">
    <property type="entry name" value="Pentatricopeptide repeat-containing protein mitochondrial"/>
    <property type="match status" value="1"/>
</dbReference>
<dbReference type="Proteomes" id="UP001642360">
    <property type="component" value="Unassembled WGS sequence"/>
</dbReference>
<dbReference type="FunFam" id="1.25.40.10:FF:000780">
    <property type="entry name" value="Pentatricopeptide repeat-containing protein isoform A"/>
    <property type="match status" value="1"/>
</dbReference>
<feature type="repeat" description="PPR" evidence="3">
    <location>
        <begin position="435"/>
        <end position="465"/>
    </location>
</feature>
<dbReference type="AlphaFoldDB" id="A0ABC8UD74"/>
<organism evidence="5 6">
    <name type="scientific">Ilex paraguariensis</name>
    <name type="common">yerba mate</name>
    <dbReference type="NCBI Taxonomy" id="185542"/>
    <lineage>
        <taxon>Eukaryota</taxon>
        <taxon>Viridiplantae</taxon>
        <taxon>Streptophyta</taxon>
        <taxon>Embryophyta</taxon>
        <taxon>Tracheophyta</taxon>
        <taxon>Spermatophyta</taxon>
        <taxon>Magnoliopsida</taxon>
        <taxon>eudicotyledons</taxon>
        <taxon>Gunneridae</taxon>
        <taxon>Pentapetalae</taxon>
        <taxon>asterids</taxon>
        <taxon>campanulids</taxon>
        <taxon>Aquifoliales</taxon>
        <taxon>Aquifoliaceae</taxon>
        <taxon>Ilex</taxon>
    </lineage>
</organism>
<comment type="similarity">
    <text evidence="1">Belongs to the PPR family. PCMP-H subfamily.</text>
</comment>
<keyword evidence="6" id="KW-1185">Reference proteome</keyword>
<dbReference type="Gene3D" id="1.25.40.10">
    <property type="entry name" value="Tetratricopeptide repeat domain"/>
    <property type="match status" value="6"/>
</dbReference>
<dbReference type="PROSITE" id="PS51375">
    <property type="entry name" value="PPR"/>
    <property type="match status" value="6"/>
</dbReference>
<feature type="repeat" description="PPR" evidence="3">
    <location>
        <begin position="567"/>
        <end position="601"/>
    </location>
</feature>
<dbReference type="Pfam" id="PF14432">
    <property type="entry name" value="DYW_deaminase"/>
    <property type="match status" value="1"/>
</dbReference>
<dbReference type="NCBIfam" id="TIGR00756">
    <property type="entry name" value="PPR"/>
    <property type="match status" value="7"/>
</dbReference>
<dbReference type="InterPro" id="IPR011990">
    <property type="entry name" value="TPR-like_helical_dom_sf"/>
</dbReference>
<dbReference type="Pfam" id="PF20431">
    <property type="entry name" value="E_motif"/>
    <property type="match status" value="1"/>
</dbReference>
<dbReference type="InterPro" id="IPR032867">
    <property type="entry name" value="DYW_dom"/>
</dbReference>
<reference evidence="5 6" key="1">
    <citation type="submission" date="2024-02" db="EMBL/GenBank/DDBJ databases">
        <authorList>
            <person name="Vignale AGUSTIN F."/>
            <person name="Sosa J E."/>
            <person name="Modenutti C."/>
        </authorList>
    </citation>
    <scope>NUCLEOTIDE SEQUENCE [LARGE SCALE GENOMIC DNA]</scope>
</reference>
<dbReference type="InterPro" id="IPR046849">
    <property type="entry name" value="E2_motif"/>
</dbReference>
<feature type="repeat" description="PPR" evidence="3">
    <location>
        <begin position="233"/>
        <end position="267"/>
    </location>
</feature>
<dbReference type="EMBL" id="CAUOFW020007279">
    <property type="protein sequence ID" value="CAK9178289.1"/>
    <property type="molecule type" value="Genomic_DNA"/>
</dbReference>
<dbReference type="InterPro" id="IPR046960">
    <property type="entry name" value="PPR_At4g14850-like_plant"/>
</dbReference>
<dbReference type="PANTHER" id="PTHR47926">
    <property type="entry name" value="PENTATRICOPEPTIDE REPEAT-CONTAINING PROTEIN"/>
    <property type="match status" value="1"/>
</dbReference>
<feature type="domain" description="DYW" evidence="4">
    <location>
        <begin position="797"/>
        <end position="865"/>
    </location>
</feature>
<sequence>MELSQEYYEAMKACISLGSVPEARKLHARLVSTGLHSSTFLQNHLLNMYSSCGLIDDALRVFTEIEFRNVFSWNTMISGLADSGRMRKAAQLFDEIPERDTVSWNSMMSGYFHNEQPHGTIKVFTSIIRDCNCVPDLFSFSCAMKACASLGYVNLASQLHGLVVKFDFGGHESIGSSIIDMYVKCGAPSLSEQVFLRMPNPNLFCWNTLIYVYSKLYGVGRALHLFHQMPEHDTCSWNTMISILAQHGKGAQTLDMFVEMLNHGFRPNSMTYASVLSACAGICDLGWGAHLHAQILRKEPNIHVYVGSGLIDMYAKCGCLEYAMTVFNNLKERNVVSWTSMIGGTAQFGLVEEALTLFNQMRKVPVDSDEFTLATILRVCSILKDISLGGQLHAYTIRIGMNSSVPVGNSLVTMYAQCGNVQSASCAFKLMPVKDVISWTAMLTAFSQTGNVEKAREYFSRMPERNVITWNSMLATYIQHGFWEEGLKIYILMAREGVKPDLITFATLISACAYLAVLKLGNQIVAQAEKLGFVSNVSTANSIVTMYARCGRIGEAYNVFDSIVMKNLISWNSIMAGYAQSGQGRKVIEIFEDMLKMGFMPDHISYISVLSGCSHSGLVLEGQQYFNMMTKDHGISPNCEHFACIVDLLGRAGRVDQAKSFIDEMPLEPNADIWGALLGACRIHGNTKLAETALNNLIKLDVEGSGSYVLLANIYSDAGKLEGVSDVRKHMRQKGIQKNPGCSWIEVDNRVHVFTVDDTSHPRIKDIYIALQEIIKKIEHAGNYINEIGSAGPRSCHSEKLAVAFGLISLPAWMPIHIMKNLRICCDCHLVMKWISLLTSRELIVRDANRFHHFKGGSCSCRDYW</sequence>
<evidence type="ECO:0000259" key="4">
    <source>
        <dbReference type="Pfam" id="PF14432"/>
    </source>
</evidence>
<dbReference type="Pfam" id="PF13041">
    <property type="entry name" value="PPR_2"/>
    <property type="match status" value="4"/>
</dbReference>
<evidence type="ECO:0000313" key="5">
    <source>
        <dbReference type="EMBL" id="CAK9178289.1"/>
    </source>
</evidence>
<comment type="caution">
    <text evidence="5">The sequence shown here is derived from an EMBL/GenBank/DDBJ whole genome shotgun (WGS) entry which is preliminary data.</text>
</comment>
<proteinExistence type="inferred from homology"/>
<dbReference type="PANTHER" id="PTHR47926:SF370">
    <property type="entry name" value="DYW DOMAIN-CONTAINING PROTEIN"/>
    <property type="match status" value="1"/>
</dbReference>
<evidence type="ECO:0000313" key="6">
    <source>
        <dbReference type="Proteomes" id="UP001642360"/>
    </source>
</evidence>
<dbReference type="FunFam" id="1.25.40.10:FF:000682">
    <property type="entry name" value="Pentatricopeptide repeat-containing protein At3g16610"/>
    <property type="match status" value="1"/>
</dbReference>
<feature type="repeat" description="PPR" evidence="3">
    <location>
        <begin position="69"/>
        <end position="103"/>
    </location>
</feature>
<name>A0ABC8UD74_9AQUA</name>
<feature type="repeat" description="PPR" evidence="3">
    <location>
        <begin position="466"/>
        <end position="500"/>
    </location>
</feature>
<accession>A0ABC8UD74</accession>
<dbReference type="Pfam" id="PF20430">
    <property type="entry name" value="Eplus_motif"/>
    <property type="match status" value="1"/>
</dbReference>
<keyword evidence="2" id="KW-0677">Repeat</keyword>
<dbReference type="FunFam" id="1.25.40.10:FF:000366">
    <property type="entry name" value="Pentatricopeptide (PPR) repeat-containing protein"/>
    <property type="match status" value="1"/>
</dbReference>
<dbReference type="Pfam" id="PF01535">
    <property type="entry name" value="PPR"/>
    <property type="match status" value="5"/>
</dbReference>
<dbReference type="InterPro" id="IPR046848">
    <property type="entry name" value="E_motif"/>
</dbReference>
<evidence type="ECO:0000256" key="1">
    <source>
        <dbReference type="ARBA" id="ARBA00006643"/>
    </source>
</evidence>
<dbReference type="FunFam" id="1.25.40.10:FF:000442">
    <property type="entry name" value="Pentatricopeptide repeat-containing protein At3g49710"/>
    <property type="match status" value="1"/>
</dbReference>
<feature type="repeat" description="PPR" evidence="3">
    <location>
        <begin position="334"/>
        <end position="368"/>
    </location>
</feature>
<gene>
    <name evidence="5" type="ORF">ILEXP_LOCUS48222</name>
</gene>
<evidence type="ECO:0000256" key="2">
    <source>
        <dbReference type="ARBA" id="ARBA00022737"/>
    </source>
</evidence>
<protein>
    <recommendedName>
        <fullName evidence="4">DYW domain-containing protein</fullName>
    </recommendedName>
</protein>
<evidence type="ECO:0000256" key="3">
    <source>
        <dbReference type="PROSITE-ProRule" id="PRU00708"/>
    </source>
</evidence>